<proteinExistence type="predicted"/>
<protein>
    <submittedName>
        <fullName evidence="2">Uncharacterized protein</fullName>
    </submittedName>
</protein>
<keyword evidence="1" id="KW-0732">Signal</keyword>
<reference evidence="2 3" key="1">
    <citation type="submission" date="2024-07" db="EMBL/GenBank/DDBJ databases">
        <title>Genomic Encyclopedia of Type Strains, Phase V (KMG-V): Genome sequencing to study the core and pangenomes of soil and plant-associated prokaryotes.</title>
        <authorList>
            <person name="Whitman W."/>
        </authorList>
    </citation>
    <scope>NUCLEOTIDE SEQUENCE [LARGE SCALE GENOMIC DNA]</scope>
    <source>
        <strain evidence="2 3">USDA 222</strain>
    </source>
</reference>
<dbReference type="EMBL" id="JBGBZN010000002">
    <property type="protein sequence ID" value="MEY9474467.1"/>
    <property type="molecule type" value="Genomic_DNA"/>
</dbReference>
<feature type="signal peptide" evidence="1">
    <location>
        <begin position="1"/>
        <end position="19"/>
    </location>
</feature>
<gene>
    <name evidence="2" type="ORF">ABH992_006866</name>
</gene>
<organism evidence="2 3">
    <name type="scientific">Bradyrhizobium yuanmingense</name>
    <dbReference type="NCBI Taxonomy" id="108015"/>
    <lineage>
        <taxon>Bacteria</taxon>
        <taxon>Pseudomonadati</taxon>
        <taxon>Pseudomonadota</taxon>
        <taxon>Alphaproteobacteria</taxon>
        <taxon>Hyphomicrobiales</taxon>
        <taxon>Nitrobacteraceae</taxon>
        <taxon>Bradyrhizobium</taxon>
    </lineage>
</organism>
<evidence type="ECO:0000313" key="3">
    <source>
        <dbReference type="Proteomes" id="UP001565474"/>
    </source>
</evidence>
<evidence type="ECO:0000256" key="1">
    <source>
        <dbReference type="SAM" id="SignalP"/>
    </source>
</evidence>
<dbReference type="Proteomes" id="UP001565474">
    <property type="component" value="Unassembled WGS sequence"/>
</dbReference>
<accession>A0ABV4GRA5</accession>
<comment type="caution">
    <text evidence="2">The sequence shown here is derived from an EMBL/GenBank/DDBJ whole genome shotgun (WGS) entry which is preliminary data.</text>
</comment>
<evidence type="ECO:0000313" key="2">
    <source>
        <dbReference type="EMBL" id="MEY9474467.1"/>
    </source>
</evidence>
<feature type="chain" id="PRO_5047183656" evidence="1">
    <location>
        <begin position="20"/>
        <end position="267"/>
    </location>
</feature>
<sequence>MCWASPVCCCAVLPACALAQRTAGAAGTRPSLRPLGYEGGEIKQSSGEAPRGRVRTSVAPSLSSPAFAGNDKCYLERSVASHSVIASAATCPPKPLAKAEAIQNLSAAGFWSASSQELLATTRRRERALLFALVSRTQRSVLPAMRSTVRFDDALQSRGPSICAPYHVALGAGSAQQRHKRVYARLRCAMALQLGRNTRDQGPRLIPSPPFSTSQCLLMSVSCLSLGKDRNDCHAGRDAATIDWRQAMALKAAATAGLNEGPVTWLR</sequence>
<name>A0ABV4GRA5_9BRAD</name>
<keyword evidence="3" id="KW-1185">Reference proteome</keyword>